<feature type="region of interest" description="Disordered" evidence="1">
    <location>
        <begin position="1"/>
        <end position="28"/>
    </location>
</feature>
<comment type="caution">
    <text evidence="2">The sequence shown here is derived from an EMBL/GenBank/DDBJ whole genome shotgun (WGS) entry which is preliminary data.</text>
</comment>
<reference evidence="2" key="1">
    <citation type="submission" date="2019-04" db="EMBL/GenBank/DDBJ databases">
        <authorList>
            <person name="Alioto T."/>
            <person name="Alioto T."/>
        </authorList>
    </citation>
    <scope>NUCLEOTIDE SEQUENCE [LARGE SCALE GENOMIC DNA]</scope>
</reference>
<dbReference type="AlphaFoldDB" id="A0A5E4A911"/>
<accession>A0A5E4A911</accession>
<dbReference type="EMBL" id="CABDUW010000032">
    <property type="protein sequence ID" value="VTJ53757.1"/>
    <property type="molecule type" value="Genomic_DNA"/>
</dbReference>
<keyword evidence="3" id="KW-1185">Reference proteome</keyword>
<dbReference type="Proteomes" id="UP000335636">
    <property type="component" value="Unassembled WGS sequence"/>
</dbReference>
<organism evidence="2 3">
    <name type="scientific">Marmota monax</name>
    <name type="common">Woodchuck</name>
    <dbReference type="NCBI Taxonomy" id="9995"/>
    <lineage>
        <taxon>Eukaryota</taxon>
        <taxon>Metazoa</taxon>
        <taxon>Chordata</taxon>
        <taxon>Craniata</taxon>
        <taxon>Vertebrata</taxon>
        <taxon>Euteleostomi</taxon>
        <taxon>Mammalia</taxon>
        <taxon>Eutheria</taxon>
        <taxon>Euarchontoglires</taxon>
        <taxon>Glires</taxon>
        <taxon>Rodentia</taxon>
        <taxon>Sciuromorpha</taxon>
        <taxon>Sciuridae</taxon>
        <taxon>Xerinae</taxon>
        <taxon>Marmotini</taxon>
        <taxon>Marmota</taxon>
    </lineage>
</organism>
<evidence type="ECO:0000313" key="2">
    <source>
        <dbReference type="EMBL" id="VTJ53757.1"/>
    </source>
</evidence>
<protein>
    <submittedName>
        <fullName evidence="2">Uncharacterized protein</fullName>
    </submittedName>
</protein>
<evidence type="ECO:0000256" key="1">
    <source>
        <dbReference type="SAM" id="MobiDB-lite"/>
    </source>
</evidence>
<gene>
    <name evidence="2" type="ORF">MONAX_5E038183</name>
</gene>
<sequence length="102" mass="11424">MNAKQNHQGSLQTREVEVLGGPRERPLPMSCHRRRPAWAFDDPGSQFETGCMLSFWVFTLRMLPPGGECAGAAVFSDPLSESRFCPWQLRVNPDDSEWNGSG</sequence>
<evidence type="ECO:0000313" key="3">
    <source>
        <dbReference type="Proteomes" id="UP000335636"/>
    </source>
</evidence>
<proteinExistence type="predicted"/>
<feature type="compositionally biased region" description="Polar residues" evidence="1">
    <location>
        <begin position="1"/>
        <end position="13"/>
    </location>
</feature>
<name>A0A5E4A911_MARMO</name>
<feature type="compositionally biased region" description="Basic and acidic residues" evidence="1">
    <location>
        <begin position="14"/>
        <end position="26"/>
    </location>
</feature>